<sequence>MKIEPYLFFDGQAEEAMAFYEKALGAQREAAMRYADCPEPIPAEYMPPGGPQKILHGSLLIQGQRLMLSDGVPLESGGFRGFSLALQYDTEEQARAAFEHLSAEGRIIMPLGPTFFSPCYGMLFDRFGVQWMVMLAAESPPQA</sequence>
<organism evidence="2 3">
    <name type="scientific">Pusillimonas noertemannii</name>
    <dbReference type="NCBI Taxonomy" id="305977"/>
    <lineage>
        <taxon>Bacteria</taxon>
        <taxon>Pseudomonadati</taxon>
        <taxon>Pseudomonadota</taxon>
        <taxon>Betaproteobacteria</taxon>
        <taxon>Burkholderiales</taxon>
        <taxon>Alcaligenaceae</taxon>
        <taxon>Pusillimonas</taxon>
    </lineage>
</organism>
<dbReference type="AlphaFoldDB" id="A0A2U1CSZ5"/>
<evidence type="ECO:0000313" key="2">
    <source>
        <dbReference type="EMBL" id="PVY68921.1"/>
    </source>
</evidence>
<dbReference type="Pfam" id="PF00903">
    <property type="entry name" value="Glyoxalase"/>
    <property type="match status" value="1"/>
</dbReference>
<dbReference type="CDD" id="cd06588">
    <property type="entry name" value="PhnB_like"/>
    <property type="match status" value="1"/>
</dbReference>
<feature type="domain" description="Glyoxalase/fosfomycin resistance/dioxygenase" evidence="1">
    <location>
        <begin position="3"/>
        <end position="133"/>
    </location>
</feature>
<dbReference type="Gene3D" id="3.10.180.10">
    <property type="entry name" value="2,3-Dihydroxybiphenyl 1,2-Dioxygenase, domain 1"/>
    <property type="match status" value="1"/>
</dbReference>
<comment type="caution">
    <text evidence="2">The sequence shown here is derived from an EMBL/GenBank/DDBJ whole genome shotgun (WGS) entry which is preliminary data.</text>
</comment>
<dbReference type="Proteomes" id="UP000246145">
    <property type="component" value="Unassembled WGS sequence"/>
</dbReference>
<dbReference type="OrthoDB" id="9795306at2"/>
<dbReference type="InterPro" id="IPR004360">
    <property type="entry name" value="Glyas_Fos-R_dOase_dom"/>
</dbReference>
<keyword evidence="3" id="KW-1185">Reference proteome</keyword>
<dbReference type="STRING" id="1231391.GCA_000308195_00795"/>
<dbReference type="InterPro" id="IPR029068">
    <property type="entry name" value="Glyas_Bleomycin-R_OHBP_Dase"/>
</dbReference>
<evidence type="ECO:0000313" key="3">
    <source>
        <dbReference type="Proteomes" id="UP000246145"/>
    </source>
</evidence>
<name>A0A2U1CSZ5_9BURK</name>
<dbReference type="RefSeq" id="WP_116517864.1">
    <property type="nucleotide sequence ID" value="NZ_JACCEX010000008.1"/>
</dbReference>
<dbReference type="SUPFAM" id="SSF54593">
    <property type="entry name" value="Glyoxalase/Bleomycin resistance protein/Dihydroxybiphenyl dioxygenase"/>
    <property type="match status" value="1"/>
</dbReference>
<accession>A0A2U1CSZ5</accession>
<protein>
    <submittedName>
        <fullName evidence="2">PhnB protein</fullName>
    </submittedName>
</protein>
<dbReference type="InterPro" id="IPR028973">
    <property type="entry name" value="PhnB-like"/>
</dbReference>
<reference evidence="2 3" key="1">
    <citation type="submission" date="2018-04" db="EMBL/GenBank/DDBJ databases">
        <title>Genomic Encyclopedia of Type Strains, Phase IV (KMG-IV): sequencing the most valuable type-strain genomes for metagenomic binning, comparative biology and taxonomic classification.</title>
        <authorList>
            <person name="Goeker M."/>
        </authorList>
    </citation>
    <scope>NUCLEOTIDE SEQUENCE [LARGE SCALE GENOMIC DNA]</scope>
    <source>
        <strain evidence="2 3">DSM 10065</strain>
    </source>
</reference>
<evidence type="ECO:0000259" key="1">
    <source>
        <dbReference type="Pfam" id="PF00903"/>
    </source>
</evidence>
<dbReference type="PANTHER" id="PTHR33990">
    <property type="entry name" value="PROTEIN YJDN-RELATED"/>
    <property type="match status" value="1"/>
</dbReference>
<proteinExistence type="predicted"/>
<dbReference type="EMBL" id="QEKO01000001">
    <property type="protein sequence ID" value="PVY68921.1"/>
    <property type="molecule type" value="Genomic_DNA"/>
</dbReference>
<gene>
    <name evidence="2" type="ORF">C7440_1335</name>
</gene>
<dbReference type="PANTHER" id="PTHR33990:SF1">
    <property type="entry name" value="PROTEIN YJDN"/>
    <property type="match status" value="1"/>
</dbReference>